<comment type="caution">
    <text evidence="2">The sequence shown here is derived from an EMBL/GenBank/DDBJ whole genome shotgun (WGS) entry which is preliminary data.</text>
</comment>
<dbReference type="AlphaFoldDB" id="A0A0F5JVB0"/>
<dbReference type="EMBL" id="LAQU01000037">
    <property type="protein sequence ID" value="KKB61595.1"/>
    <property type="molecule type" value="Genomic_DNA"/>
</dbReference>
<dbReference type="Proteomes" id="UP000033618">
    <property type="component" value="Unassembled WGS sequence"/>
</dbReference>
<evidence type="ECO:0000313" key="2">
    <source>
        <dbReference type="EMBL" id="KKB61595.1"/>
    </source>
</evidence>
<feature type="transmembrane region" description="Helical" evidence="1">
    <location>
        <begin position="154"/>
        <end position="178"/>
    </location>
</feature>
<reference evidence="2 3" key="1">
    <citation type="submission" date="2015-03" db="EMBL/GenBank/DDBJ databases">
        <title>Draft Genome Sequence of Burkholderia andropogonis type strain ICMP2807, isolated from Sorghum bicolor.</title>
        <authorList>
            <person name="Lopes-Santos L."/>
            <person name="Castro D.B."/>
            <person name="Ottoboni L.M."/>
            <person name="Park D."/>
            <person name="Weirc B.S."/>
            <person name="Destefano S.A."/>
        </authorList>
    </citation>
    <scope>NUCLEOTIDE SEQUENCE [LARGE SCALE GENOMIC DNA]</scope>
    <source>
        <strain evidence="2 3">ICMP2807</strain>
    </source>
</reference>
<keyword evidence="1" id="KW-0472">Membrane</keyword>
<accession>A0A0F5JVB0</accession>
<evidence type="ECO:0000313" key="3">
    <source>
        <dbReference type="Proteomes" id="UP000033618"/>
    </source>
</evidence>
<proteinExistence type="predicted"/>
<dbReference type="PATRIC" id="fig|28092.6.peg.5230"/>
<organism evidence="2 3">
    <name type="scientific">Robbsia andropogonis</name>
    <dbReference type="NCBI Taxonomy" id="28092"/>
    <lineage>
        <taxon>Bacteria</taxon>
        <taxon>Pseudomonadati</taxon>
        <taxon>Pseudomonadota</taxon>
        <taxon>Betaproteobacteria</taxon>
        <taxon>Burkholderiales</taxon>
        <taxon>Burkholderiaceae</taxon>
        <taxon>Robbsia</taxon>
    </lineage>
</organism>
<keyword evidence="3" id="KW-1185">Reference proteome</keyword>
<protein>
    <submittedName>
        <fullName evidence="2">Uncharacterized protein</fullName>
    </submittedName>
</protein>
<name>A0A0F5JVB0_9BURK</name>
<sequence length="182" mass="18862">MAGTGLHGAGRRWASAVRSRHLAAACAAVIASVTFGINMRDANPDRQYATAVARTAIVTGVDGASRANAGSDLANYAQSGARRAVAEAAGNAPVPRTPSNSFSALGLAQDAAVGAIGEVANAGTPLEVNRPTTYLIHAAAQRARDLREHPLKGWWPVIALSLLMGALVPLWLMTGAVARRYR</sequence>
<gene>
    <name evidence="2" type="ORF">WM40_22255</name>
</gene>
<evidence type="ECO:0000256" key="1">
    <source>
        <dbReference type="SAM" id="Phobius"/>
    </source>
</evidence>
<dbReference type="RefSeq" id="WP_024901649.1">
    <property type="nucleotide sequence ID" value="NZ_CADFGU010000013.1"/>
</dbReference>
<keyword evidence="1" id="KW-1133">Transmembrane helix</keyword>
<keyword evidence="1" id="KW-0812">Transmembrane</keyword>